<proteinExistence type="predicted"/>
<evidence type="ECO:0000259" key="1">
    <source>
        <dbReference type="PROSITE" id="PS51725"/>
    </source>
</evidence>
<dbReference type="Pfam" id="PF03992">
    <property type="entry name" value="ABM"/>
    <property type="match status" value="1"/>
</dbReference>
<dbReference type="Proteomes" id="UP000799750">
    <property type="component" value="Unassembled WGS sequence"/>
</dbReference>
<dbReference type="AlphaFoldDB" id="A0A6A6QYQ6"/>
<dbReference type="EMBL" id="MU004187">
    <property type="protein sequence ID" value="KAF2497252.1"/>
    <property type="molecule type" value="Genomic_DNA"/>
</dbReference>
<protein>
    <recommendedName>
        <fullName evidence="1">ABM domain-containing protein</fullName>
    </recommendedName>
</protein>
<feature type="domain" description="ABM" evidence="1">
    <location>
        <begin position="5"/>
        <end position="97"/>
    </location>
</feature>
<evidence type="ECO:0000313" key="3">
    <source>
        <dbReference type="Proteomes" id="UP000799750"/>
    </source>
</evidence>
<sequence length="104" mass="11531">MSKAVQLVTTLTPVDGKKDDVLKIITDMAVEVEAEEVGCLGVDVMWHDDTDSFILVERFRDQAAFEFHFKQPYVVAFKSSPVALTCLEAMDVKICSVVAGTFSR</sequence>
<keyword evidence="3" id="KW-1185">Reference proteome</keyword>
<dbReference type="InterPro" id="IPR011008">
    <property type="entry name" value="Dimeric_a/b-barrel"/>
</dbReference>
<organism evidence="2 3">
    <name type="scientific">Lophium mytilinum</name>
    <dbReference type="NCBI Taxonomy" id="390894"/>
    <lineage>
        <taxon>Eukaryota</taxon>
        <taxon>Fungi</taxon>
        <taxon>Dikarya</taxon>
        <taxon>Ascomycota</taxon>
        <taxon>Pezizomycotina</taxon>
        <taxon>Dothideomycetes</taxon>
        <taxon>Pleosporomycetidae</taxon>
        <taxon>Mytilinidiales</taxon>
        <taxon>Mytilinidiaceae</taxon>
        <taxon>Lophium</taxon>
    </lineage>
</organism>
<dbReference type="OrthoDB" id="10011777at2759"/>
<gene>
    <name evidence="2" type="ORF">BU16DRAFT_526272</name>
</gene>
<name>A0A6A6QYQ6_9PEZI</name>
<dbReference type="PROSITE" id="PS51725">
    <property type="entry name" value="ABM"/>
    <property type="match status" value="1"/>
</dbReference>
<evidence type="ECO:0000313" key="2">
    <source>
        <dbReference type="EMBL" id="KAF2497252.1"/>
    </source>
</evidence>
<dbReference type="InterPro" id="IPR007138">
    <property type="entry name" value="ABM_dom"/>
</dbReference>
<dbReference type="SUPFAM" id="SSF54909">
    <property type="entry name" value="Dimeric alpha+beta barrel"/>
    <property type="match status" value="1"/>
</dbReference>
<reference evidence="2" key="1">
    <citation type="journal article" date="2020" name="Stud. Mycol.">
        <title>101 Dothideomycetes genomes: a test case for predicting lifestyles and emergence of pathogens.</title>
        <authorList>
            <person name="Haridas S."/>
            <person name="Albert R."/>
            <person name="Binder M."/>
            <person name="Bloem J."/>
            <person name="Labutti K."/>
            <person name="Salamov A."/>
            <person name="Andreopoulos B."/>
            <person name="Baker S."/>
            <person name="Barry K."/>
            <person name="Bills G."/>
            <person name="Bluhm B."/>
            <person name="Cannon C."/>
            <person name="Castanera R."/>
            <person name="Culley D."/>
            <person name="Daum C."/>
            <person name="Ezra D."/>
            <person name="Gonzalez J."/>
            <person name="Henrissat B."/>
            <person name="Kuo A."/>
            <person name="Liang C."/>
            <person name="Lipzen A."/>
            <person name="Lutzoni F."/>
            <person name="Magnuson J."/>
            <person name="Mondo S."/>
            <person name="Nolan M."/>
            <person name="Ohm R."/>
            <person name="Pangilinan J."/>
            <person name="Park H.-J."/>
            <person name="Ramirez L."/>
            <person name="Alfaro M."/>
            <person name="Sun H."/>
            <person name="Tritt A."/>
            <person name="Yoshinaga Y."/>
            <person name="Zwiers L.-H."/>
            <person name="Turgeon B."/>
            <person name="Goodwin S."/>
            <person name="Spatafora J."/>
            <person name="Crous P."/>
            <person name="Grigoriev I."/>
        </authorList>
    </citation>
    <scope>NUCLEOTIDE SEQUENCE</scope>
    <source>
        <strain evidence="2">CBS 269.34</strain>
    </source>
</reference>
<accession>A0A6A6QYQ6</accession>
<dbReference type="Gene3D" id="3.30.70.100">
    <property type="match status" value="1"/>
</dbReference>